<dbReference type="EMBL" id="JARGDH010000001">
    <property type="protein sequence ID" value="KAL0278480.1"/>
    <property type="molecule type" value="Genomic_DNA"/>
</dbReference>
<evidence type="ECO:0000313" key="10">
    <source>
        <dbReference type="EMBL" id="KAL0278480.1"/>
    </source>
</evidence>
<evidence type="ECO:0000256" key="8">
    <source>
        <dbReference type="SAM" id="Phobius"/>
    </source>
</evidence>
<keyword evidence="8" id="KW-0812">Transmembrane</keyword>
<dbReference type="InterPro" id="IPR012317">
    <property type="entry name" value="Poly(ADP-ribose)pol_cat_dom"/>
</dbReference>
<evidence type="ECO:0000256" key="1">
    <source>
        <dbReference type="ARBA" id="ARBA00022676"/>
    </source>
</evidence>
<evidence type="ECO:0000259" key="9">
    <source>
        <dbReference type="PROSITE" id="PS51059"/>
    </source>
</evidence>
<keyword evidence="3" id="KW-0548">Nucleotidyltransferase</keyword>
<dbReference type="GO" id="GO:0003950">
    <property type="term" value="F:NAD+ poly-ADP-ribosyltransferase activity"/>
    <property type="evidence" value="ECO:0007669"/>
    <property type="project" value="UniProtKB-UniRule"/>
</dbReference>
<feature type="domain" description="PARP catalytic" evidence="9">
    <location>
        <begin position="210"/>
        <end position="401"/>
    </location>
</feature>
<dbReference type="GO" id="GO:0016779">
    <property type="term" value="F:nucleotidyltransferase activity"/>
    <property type="evidence" value="ECO:0007669"/>
    <property type="project" value="UniProtKB-KW"/>
</dbReference>
<feature type="compositionally biased region" description="Basic and acidic residues" evidence="7">
    <location>
        <begin position="1"/>
        <end position="18"/>
    </location>
</feature>
<keyword evidence="1 6" id="KW-0328">Glycosyltransferase</keyword>
<comment type="similarity">
    <text evidence="5">Belongs to the ARTD/PARP family.</text>
</comment>
<sequence length="455" mass="52526">MEIIARSESKNESEDTKPSRTSSLTTGKYSCNNECVVEINEADKSEEHVRRVYSVERTGLETSATTFNIQDKSSDKFTRCSRLFRISSIKLEGCNQDEAKIESKVSFTGDTRSPNVSCVLDLFEMKKFALKNYIHENPKVADFKWSLFCAACHSYRYDSVLRPFPPMFLKNDVKDIDRLRDVVESCPSFSVIFDQIQERYSNLLTVELIHLLYWVLVHNMEPQLKFVPKDKHKNILSSVMYNSTAAAPHYILQVQYNRQSELERFNELAKHCKIINAFHGSRLDNFYSILNYGIRISFNKMSEYGPGIQLSSEMDADLQNSQSGFSWGGSFFGSQISVIALCDVIDHPDVKYQSRKDRDRKKGYMSDVGSLPDKLFVVPNYELIRVKYLLVYCNTSPESSAELPMPVAWFQKNKFVAVMLAYVFLLIAIATSNSSTLYKYYRRIIKYMRVRIINM</sequence>
<dbReference type="InterPro" id="IPR051838">
    <property type="entry name" value="ARTD_PARP"/>
</dbReference>
<organism evidence="10">
    <name type="scientific">Menopon gallinae</name>
    <name type="common">poultry shaft louse</name>
    <dbReference type="NCBI Taxonomy" id="328185"/>
    <lineage>
        <taxon>Eukaryota</taxon>
        <taxon>Metazoa</taxon>
        <taxon>Ecdysozoa</taxon>
        <taxon>Arthropoda</taxon>
        <taxon>Hexapoda</taxon>
        <taxon>Insecta</taxon>
        <taxon>Pterygota</taxon>
        <taxon>Neoptera</taxon>
        <taxon>Paraneoptera</taxon>
        <taxon>Psocodea</taxon>
        <taxon>Troctomorpha</taxon>
        <taxon>Phthiraptera</taxon>
        <taxon>Amblycera</taxon>
        <taxon>Menoponidae</taxon>
        <taxon>Menopon</taxon>
    </lineage>
</organism>
<keyword evidence="2 6" id="KW-0808">Transferase</keyword>
<dbReference type="Gene3D" id="3.90.228.10">
    <property type="match status" value="1"/>
</dbReference>
<dbReference type="Pfam" id="PF18084">
    <property type="entry name" value="ARTD15_N"/>
    <property type="match status" value="1"/>
</dbReference>
<evidence type="ECO:0000256" key="6">
    <source>
        <dbReference type="RuleBase" id="RU362114"/>
    </source>
</evidence>
<gene>
    <name evidence="10" type="ORF">PYX00_000294</name>
</gene>
<evidence type="ECO:0000256" key="4">
    <source>
        <dbReference type="ARBA" id="ARBA00023027"/>
    </source>
</evidence>
<proteinExistence type="inferred from homology"/>
<dbReference type="AlphaFoldDB" id="A0AAW2I7Z1"/>
<keyword evidence="8" id="KW-0472">Membrane</keyword>
<feature type="region of interest" description="Disordered" evidence="7">
    <location>
        <begin position="1"/>
        <end position="25"/>
    </location>
</feature>
<name>A0AAW2I7Z1_9NEOP</name>
<evidence type="ECO:0000256" key="3">
    <source>
        <dbReference type="ARBA" id="ARBA00022695"/>
    </source>
</evidence>
<dbReference type="Pfam" id="PF00644">
    <property type="entry name" value="PARP"/>
    <property type="match status" value="1"/>
</dbReference>
<dbReference type="EC" id="2.4.2.-" evidence="6"/>
<protein>
    <recommendedName>
        <fullName evidence="6">Poly [ADP-ribose] polymerase</fullName>
        <shortName evidence="6">PARP</shortName>
        <ecNumber evidence="6">2.4.2.-</ecNumber>
    </recommendedName>
</protein>
<keyword evidence="4 6" id="KW-0520">NAD</keyword>
<reference evidence="10" key="1">
    <citation type="journal article" date="2024" name="Gigascience">
        <title>Chromosome-level genome of the poultry shaft louse Menopon gallinae provides insight into the host-switching and adaptive evolution of parasitic lice.</title>
        <authorList>
            <person name="Xu Y."/>
            <person name="Ma L."/>
            <person name="Liu S."/>
            <person name="Liang Y."/>
            <person name="Liu Q."/>
            <person name="He Z."/>
            <person name="Tian L."/>
            <person name="Duan Y."/>
            <person name="Cai W."/>
            <person name="Li H."/>
            <person name="Song F."/>
        </authorList>
    </citation>
    <scope>NUCLEOTIDE SEQUENCE</scope>
    <source>
        <strain evidence="10">Cailab_2023a</strain>
    </source>
</reference>
<dbReference type="SUPFAM" id="SSF56399">
    <property type="entry name" value="ADP-ribosylation"/>
    <property type="match status" value="1"/>
</dbReference>
<evidence type="ECO:0000256" key="7">
    <source>
        <dbReference type="SAM" id="MobiDB-lite"/>
    </source>
</evidence>
<dbReference type="InterPro" id="IPR041400">
    <property type="entry name" value="PARP16_N"/>
</dbReference>
<keyword evidence="8" id="KW-1133">Transmembrane helix</keyword>
<evidence type="ECO:0000256" key="5">
    <source>
        <dbReference type="ARBA" id="ARBA00024347"/>
    </source>
</evidence>
<dbReference type="PANTHER" id="PTHR21328">
    <property type="entry name" value="POLY ADP-RIBOSE POLYMERASE FAMILY, MEMBER PARP"/>
    <property type="match status" value="1"/>
</dbReference>
<comment type="caution">
    <text evidence="10">The sequence shown here is derived from an EMBL/GenBank/DDBJ whole genome shotgun (WGS) entry which is preliminary data.</text>
</comment>
<accession>A0AAW2I7Z1</accession>
<feature type="transmembrane region" description="Helical" evidence="8">
    <location>
        <begin position="415"/>
        <end position="441"/>
    </location>
</feature>
<dbReference type="PROSITE" id="PS51059">
    <property type="entry name" value="PARP_CATALYTIC"/>
    <property type="match status" value="1"/>
</dbReference>
<evidence type="ECO:0000256" key="2">
    <source>
        <dbReference type="ARBA" id="ARBA00022679"/>
    </source>
</evidence>
<dbReference type="EMBL" id="JARGDH010000001">
    <property type="protein sequence ID" value="KAL0278479.1"/>
    <property type="molecule type" value="Genomic_DNA"/>
</dbReference>